<organism evidence="2 3">
    <name type="scientific">Microbacterium limosum</name>
    <dbReference type="NCBI Taxonomy" id="3079935"/>
    <lineage>
        <taxon>Bacteria</taxon>
        <taxon>Bacillati</taxon>
        <taxon>Actinomycetota</taxon>
        <taxon>Actinomycetes</taxon>
        <taxon>Micrococcales</taxon>
        <taxon>Microbacteriaceae</taxon>
        <taxon>Microbacterium</taxon>
    </lineage>
</organism>
<gene>
    <name evidence="2" type="ORF">RYJ27_02065</name>
</gene>
<evidence type="ECO:0000313" key="3">
    <source>
        <dbReference type="Proteomes" id="UP001329313"/>
    </source>
</evidence>
<dbReference type="Proteomes" id="UP001329313">
    <property type="component" value="Chromosome"/>
</dbReference>
<sequence>MSENTQDEPSMAQHDTTDAARLAGVVDQTRADVGGKDADAVEHVLRERLAQTGIELPDADVHDIAGRLSRGERWTPAQTSS</sequence>
<reference evidence="2 3" key="1">
    <citation type="submission" date="2023-10" db="EMBL/GenBank/DDBJ databases">
        <title>Y20.</title>
        <authorList>
            <person name="Zhang G."/>
            <person name="Ding Y."/>
        </authorList>
    </citation>
    <scope>NUCLEOTIDE SEQUENCE [LARGE SCALE GENOMIC DNA]</scope>
    <source>
        <strain evidence="2 3">Y20</strain>
    </source>
</reference>
<dbReference type="RefSeq" id="WP_330171130.1">
    <property type="nucleotide sequence ID" value="NZ_CP137080.1"/>
</dbReference>
<proteinExistence type="predicted"/>
<accession>A0AAU0MIH5</accession>
<dbReference type="KEGG" id="mliy:RYJ27_02065"/>
<dbReference type="EMBL" id="CP137080">
    <property type="protein sequence ID" value="WOQ70036.1"/>
    <property type="molecule type" value="Genomic_DNA"/>
</dbReference>
<evidence type="ECO:0000256" key="1">
    <source>
        <dbReference type="SAM" id="MobiDB-lite"/>
    </source>
</evidence>
<protein>
    <submittedName>
        <fullName evidence="2">Uncharacterized protein</fullName>
    </submittedName>
</protein>
<name>A0AAU0MIH5_9MICO</name>
<evidence type="ECO:0000313" key="2">
    <source>
        <dbReference type="EMBL" id="WOQ70036.1"/>
    </source>
</evidence>
<dbReference type="AlphaFoldDB" id="A0AAU0MIH5"/>
<keyword evidence="3" id="KW-1185">Reference proteome</keyword>
<feature type="region of interest" description="Disordered" evidence="1">
    <location>
        <begin position="1"/>
        <end position="25"/>
    </location>
</feature>